<reference evidence="15 16" key="1">
    <citation type="journal article" date="2016" name="Environ. Microbiol.">
        <title>Genomic resolution of a cold subsurface aquifer community provides metabolic insights for novel microbes adapted to high CO concentrations.</title>
        <authorList>
            <person name="Probst A.J."/>
            <person name="Castelle C.J."/>
            <person name="Singh A."/>
            <person name="Brown C.T."/>
            <person name="Anantharaman K."/>
            <person name="Sharon I."/>
            <person name="Hug L.A."/>
            <person name="Burstein D."/>
            <person name="Emerson J.B."/>
            <person name="Thomas B.C."/>
            <person name="Banfield J.F."/>
        </authorList>
    </citation>
    <scope>NUCLEOTIDE SEQUENCE [LARGE SCALE GENOMIC DNA]</scope>
    <source>
        <strain evidence="15">CG2_30_39_24</strain>
    </source>
</reference>
<dbReference type="NCBIfam" id="TIGR01144">
    <property type="entry name" value="ATP_synt_b"/>
    <property type="match status" value="1"/>
</dbReference>
<evidence type="ECO:0000256" key="1">
    <source>
        <dbReference type="ARBA" id="ARBA00005513"/>
    </source>
</evidence>
<evidence type="ECO:0000256" key="9">
    <source>
        <dbReference type="ARBA" id="ARBA00023310"/>
    </source>
</evidence>
<dbReference type="Proteomes" id="UP000183922">
    <property type="component" value="Unassembled WGS sequence"/>
</dbReference>
<dbReference type="CDD" id="cd06503">
    <property type="entry name" value="ATP-synt_Fo_b"/>
    <property type="match status" value="1"/>
</dbReference>
<protein>
    <recommendedName>
        <fullName evidence="12">ATP synthase subunit b</fullName>
    </recommendedName>
    <alternativeName>
        <fullName evidence="12">ATP synthase F(0) sector subunit b</fullName>
    </alternativeName>
    <alternativeName>
        <fullName evidence="12">ATPase subunit I</fullName>
    </alternativeName>
    <alternativeName>
        <fullName evidence="12">F-type ATPase subunit b</fullName>
        <shortName evidence="12">F-ATPase subunit b</shortName>
    </alternativeName>
</protein>
<organism evidence="15 16">
    <name type="scientific">Candidatus Kuenenbacteria bacterium CG2_30_39_24</name>
    <dbReference type="NCBI Taxonomy" id="1805236"/>
    <lineage>
        <taxon>Bacteria</taxon>
        <taxon>Candidatus Kueneniibacteriota</taxon>
    </lineage>
</organism>
<dbReference type="HAMAP" id="MF_01398">
    <property type="entry name" value="ATP_synth_b_bprime"/>
    <property type="match status" value="1"/>
</dbReference>
<comment type="function">
    <text evidence="10 12">F(1)F(0) ATP synthase produces ATP from ADP in the presence of a proton or sodium gradient. F-type ATPases consist of two structural domains, F(1) containing the extramembraneous catalytic core and F(0) containing the membrane proton channel, linked together by a central stalk and a peripheral stalk. During catalysis, ATP synthesis in the catalytic domain of F(1) is coupled via a rotary mechanism of the central stalk subunits to proton translocation.</text>
</comment>
<dbReference type="InterPro" id="IPR005864">
    <property type="entry name" value="ATP_synth_F0_bsu_bac"/>
</dbReference>
<keyword evidence="5 12" id="KW-0375">Hydrogen ion transport</keyword>
<evidence type="ECO:0000256" key="12">
    <source>
        <dbReference type="HAMAP-Rule" id="MF_01398"/>
    </source>
</evidence>
<dbReference type="GO" id="GO:0046933">
    <property type="term" value="F:proton-transporting ATP synthase activity, rotational mechanism"/>
    <property type="evidence" value="ECO:0007669"/>
    <property type="project" value="UniProtKB-UniRule"/>
</dbReference>
<evidence type="ECO:0000256" key="6">
    <source>
        <dbReference type="ARBA" id="ARBA00022989"/>
    </source>
</evidence>
<dbReference type="Pfam" id="PF00430">
    <property type="entry name" value="ATP-synt_B"/>
    <property type="match status" value="1"/>
</dbReference>
<dbReference type="GO" id="GO:0045259">
    <property type="term" value="C:proton-transporting ATP synthase complex"/>
    <property type="evidence" value="ECO:0007669"/>
    <property type="project" value="UniProtKB-KW"/>
</dbReference>
<sequence length="164" mass="18867">MEILKLFGIDWKLMLAQLVNFAVVIAVLWFFALKPLTKMMRERNKEIEKGLDDARQAEARLTEVEKLVNDKIKETKFDADIILNEARKEAEKAKSAAAEKTKKEIEAMIEKAKKQLASEKRAMISEVKGEVGEMIVRALEKILSRGLTKEMDKKYIDQTLKELK</sequence>
<keyword evidence="6 12" id="KW-1133">Transmembrane helix</keyword>
<dbReference type="STRING" id="1805236.AUK13_00445"/>
<evidence type="ECO:0000256" key="10">
    <source>
        <dbReference type="ARBA" id="ARBA00025198"/>
    </source>
</evidence>
<evidence type="ECO:0000256" key="4">
    <source>
        <dbReference type="ARBA" id="ARBA00022692"/>
    </source>
</evidence>
<evidence type="ECO:0000313" key="15">
    <source>
        <dbReference type="EMBL" id="OIP56698.1"/>
    </source>
</evidence>
<dbReference type="GO" id="GO:0012505">
    <property type="term" value="C:endomembrane system"/>
    <property type="evidence" value="ECO:0007669"/>
    <property type="project" value="UniProtKB-SubCell"/>
</dbReference>
<keyword evidence="2 12" id="KW-0813">Transport</keyword>
<keyword evidence="8 12" id="KW-0472">Membrane</keyword>
<comment type="function">
    <text evidence="12">Component of the F(0) channel, it forms part of the peripheral stalk, linking F(1) to F(0).</text>
</comment>
<keyword evidence="12" id="KW-1003">Cell membrane</keyword>
<evidence type="ECO:0000256" key="8">
    <source>
        <dbReference type="ARBA" id="ARBA00023136"/>
    </source>
</evidence>
<dbReference type="GO" id="GO:0005886">
    <property type="term" value="C:plasma membrane"/>
    <property type="evidence" value="ECO:0007669"/>
    <property type="project" value="UniProtKB-SubCell"/>
</dbReference>
<feature type="coiled-coil region" evidence="14">
    <location>
        <begin position="47"/>
        <end position="122"/>
    </location>
</feature>
<keyword evidence="3 12" id="KW-0138">CF(0)</keyword>
<evidence type="ECO:0000313" key="16">
    <source>
        <dbReference type="Proteomes" id="UP000183922"/>
    </source>
</evidence>
<comment type="caution">
    <text evidence="15">The sequence shown here is derived from an EMBL/GenBank/DDBJ whole genome shotgun (WGS) entry which is preliminary data.</text>
</comment>
<dbReference type="PANTHER" id="PTHR33445:SF2">
    <property type="entry name" value="ATP SYNTHASE SUBUNIT B', CHLOROPLASTIC"/>
    <property type="match status" value="1"/>
</dbReference>
<dbReference type="InterPro" id="IPR050059">
    <property type="entry name" value="ATP_synthase_B_chain"/>
</dbReference>
<keyword evidence="4 12" id="KW-0812">Transmembrane</keyword>
<dbReference type="InterPro" id="IPR002146">
    <property type="entry name" value="ATP_synth_b/b'su_bac/chlpt"/>
</dbReference>
<keyword evidence="7 12" id="KW-0406">Ion transport</keyword>
<dbReference type="EMBL" id="MNYR01000008">
    <property type="protein sequence ID" value="OIP56698.1"/>
    <property type="molecule type" value="Genomic_DNA"/>
</dbReference>
<feature type="transmembrane region" description="Helical" evidence="12">
    <location>
        <begin position="14"/>
        <end position="33"/>
    </location>
</feature>
<comment type="subcellular location">
    <subcellularLocation>
        <location evidence="12">Cell membrane</location>
        <topology evidence="12">Single-pass membrane protein</topology>
    </subcellularLocation>
    <subcellularLocation>
        <location evidence="11">Endomembrane system</location>
        <topology evidence="11">Single-pass membrane protein</topology>
    </subcellularLocation>
</comment>
<comment type="similarity">
    <text evidence="1 12 13">Belongs to the ATPase B chain family.</text>
</comment>
<evidence type="ECO:0000256" key="14">
    <source>
        <dbReference type="SAM" id="Coils"/>
    </source>
</evidence>
<evidence type="ECO:0000256" key="2">
    <source>
        <dbReference type="ARBA" id="ARBA00022448"/>
    </source>
</evidence>
<dbReference type="GO" id="GO:0046961">
    <property type="term" value="F:proton-transporting ATPase activity, rotational mechanism"/>
    <property type="evidence" value="ECO:0007669"/>
    <property type="project" value="TreeGrafter"/>
</dbReference>
<dbReference type="AlphaFoldDB" id="A0A1J5FGS4"/>
<proteinExistence type="inferred from homology"/>
<evidence type="ECO:0000256" key="3">
    <source>
        <dbReference type="ARBA" id="ARBA00022547"/>
    </source>
</evidence>
<gene>
    <name evidence="12" type="primary">atpF</name>
    <name evidence="15" type="ORF">AUK13_00445</name>
</gene>
<name>A0A1J5FGS4_9BACT</name>
<dbReference type="PANTHER" id="PTHR33445">
    <property type="entry name" value="ATP SYNTHASE SUBUNIT B', CHLOROPLASTIC"/>
    <property type="match status" value="1"/>
</dbReference>
<comment type="subunit">
    <text evidence="12">F-type ATPases have 2 components, F(1) - the catalytic core - and F(0) - the membrane proton channel. F(1) has five subunits: alpha(3), beta(3), gamma(1), delta(1), epsilon(1). F(0) has three main subunits: a(1), b(2) and c(10-14). The alpha and beta chains form an alternating ring which encloses part of the gamma chain. F(1) is attached to F(0) by a central stalk formed by the gamma and epsilon chains, while a peripheral stalk is formed by the delta and b chains.</text>
</comment>
<dbReference type="Gene3D" id="6.10.250.1580">
    <property type="match status" value="1"/>
</dbReference>
<evidence type="ECO:0000256" key="7">
    <source>
        <dbReference type="ARBA" id="ARBA00023065"/>
    </source>
</evidence>
<evidence type="ECO:0000256" key="11">
    <source>
        <dbReference type="ARBA" id="ARBA00037847"/>
    </source>
</evidence>
<keyword evidence="9 12" id="KW-0066">ATP synthesis</keyword>
<accession>A0A1J5FGS4</accession>
<evidence type="ECO:0000256" key="13">
    <source>
        <dbReference type="RuleBase" id="RU003848"/>
    </source>
</evidence>
<keyword evidence="14" id="KW-0175">Coiled coil</keyword>
<evidence type="ECO:0000256" key="5">
    <source>
        <dbReference type="ARBA" id="ARBA00022781"/>
    </source>
</evidence>